<feature type="non-terminal residue" evidence="1">
    <location>
        <position position="95"/>
    </location>
</feature>
<dbReference type="EMBL" id="BARV01029203">
    <property type="protein sequence ID" value="GAI42330.1"/>
    <property type="molecule type" value="Genomic_DNA"/>
</dbReference>
<proteinExistence type="predicted"/>
<dbReference type="AlphaFoldDB" id="X1PTA5"/>
<accession>X1PTA5</accession>
<organism evidence="1">
    <name type="scientific">marine sediment metagenome</name>
    <dbReference type="NCBI Taxonomy" id="412755"/>
    <lineage>
        <taxon>unclassified sequences</taxon>
        <taxon>metagenomes</taxon>
        <taxon>ecological metagenomes</taxon>
    </lineage>
</organism>
<gene>
    <name evidence="1" type="ORF">S06H3_46617</name>
</gene>
<protein>
    <submittedName>
        <fullName evidence="1">Uncharacterized protein</fullName>
    </submittedName>
</protein>
<name>X1PTA5_9ZZZZ</name>
<evidence type="ECO:0000313" key="1">
    <source>
        <dbReference type="EMBL" id="GAI42330.1"/>
    </source>
</evidence>
<comment type="caution">
    <text evidence="1">The sequence shown here is derived from an EMBL/GenBank/DDBJ whole genome shotgun (WGS) entry which is preliminary data.</text>
</comment>
<reference evidence="1" key="1">
    <citation type="journal article" date="2014" name="Front. Microbiol.">
        <title>High frequency of phylogenetically diverse reductive dehalogenase-homologous genes in deep subseafloor sedimentary metagenomes.</title>
        <authorList>
            <person name="Kawai M."/>
            <person name="Futagami T."/>
            <person name="Toyoda A."/>
            <person name="Takaki Y."/>
            <person name="Nishi S."/>
            <person name="Hori S."/>
            <person name="Arai W."/>
            <person name="Tsubouchi T."/>
            <person name="Morono Y."/>
            <person name="Uchiyama I."/>
            <person name="Ito T."/>
            <person name="Fujiyama A."/>
            <person name="Inagaki F."/>
            <person name="Takami H."/>
        </authorList>
    </citation>
    <scope>NUCLEOTIDE SEQUENCE</scope>
    <source>
        <strain evidence="1">Expedition CK06-06</strain>
    </source>
</reference>
<sequence length="95" mass="10741">MKRLLILAVFSIVAALLVQSLLILGGGNQLFDQVVKGMKSDFQAEDDAFVNRESRLIDVSKIKEGAFVIFDGKWVERNVNNLEFHEFLRDAVSKE</sequence>